<gene>
    <name evidence="1" type="ORF">D5086_000618</name>
</gene>
<dbReference type="EMBL" id="RCHU02000001">
    <property type="protein sequence ID" value="KAL3609598.1"/>
    <property type="molecule type" value="Genomic_DNA"/>
</dbReference>
<reference evidence="1 2" key="1">
    <citation type="journal article" date="2024" name="Plant Biotechnol. J.">
        <title>Genome and CRISPR/Cas9 system of a widespread forest tree (Populus alba) in the world.</title>
        <authorList>
            <person name="Liu Y.J."/>
            <person name="Jiang P.F."/>
            <person name="Han X.M."/>
            <person name="Li X.Y."/>
            <person name="Wang H.M."/>
            <person name="Wang Y.J."/>
            <person name="Wang X.X."/>
            <person name="Zeng Q.Y."/>
        </authorList>
    </citation>
    <scope>NUCLEOTIDE SEQUENCE [LARGE SCALE GENOMIC DNA]</scope>
    <source>
        <strain evidence="2">cv. PAL-ZL1</strain>
    </source>
</reference>
<evidence type="ECO:0000313" key="1">
    <source>
        <dbReference type="EMBL" id="KAL3609598.1"/>
    </source>
</evidence>
<keyword evidence="2" id="KW-1185">Reference proteome</keyword>
<comment type="caution">
    <text evidence="1">The sequence shown here is derived from an EMBL/GenBank/DDBJ whole genome shotgun (WGS) entry which is preliminary data.</text>
</comment>
<protein>
    <submittedName>
        <fullName evidence="1">Uncharacterized protein</fullName>
    </submittedName>
</protein>
<evidence type="ECO:0000313" key="2">
    <source>
        <dbReference type="Proteomes" id="UP000309997"/>
    </source>
</evidence>
<accession>A0ACC4CWW2</accession>
<organism evidence="1 2">
    <name type="scientific">Populus alba</name>
    <name type="common">White poplar</name>
    <dbReference type="NCBI Taxonomy" id="43335"/>
    <lineage>
        <taxon>Eukaryota</taxon>
        <taxon>Viridiplantae</taxon>
        <taxon>Streptophyta</taxon>
        <taxon>Embryophyta</taxon>
        <taxon>Tracheophyta</taxon>
        <taxon>Spermatophyta</taxon>
        <taxon>Magnoliopsida</taxon>
        <taxon>eudicotyledons</taxon>
        <taxon>Gunneridae</taxon>
        <taxon>Pentapetalae</taxon>
        <taxon>rosids</taxon>
        <taxon>fabids</taxon>
        <taxon>Malpighiales</taxon>
        <taxon>Salicaceae</taxon>
        <taxon>Saliceae</taxon>
        <taxon>Populus</taxon>
    </lineage>
</organism>
<proteinExistence type="predicted"/>
<name>A0ACC4CWW2_POPAL</name>
<sequence length="72" mass="8070">MGGAESLRCETAPLLQERKDTEIYISTQFPTDAMMKGVEDEIVWRLWSGFYAAICVTAIHTSAFSLVILDLE</sequence>
<dbReference type="Proteomes" id="UP000309997">
    <property type="component" value="Unassembled WGS sequence"/>
</dbReference>